<proteinExistence type="predicted"/>
<sequence>MPASDTFHLGIPSLPASGVIGANLVDTYAIAQFFPQEHVIPRGSVILRASVQVLVAFSTASSPTLDIGLFTKGLATDVVDIADGLVADMTAAELTSIGEIHILDGAQVGASGQQAVGYNGLGDCVIAPSYETAAFTTGKLILRVEYVPPFLSAGRTVAAV</sequence>
<organism evidence="1">
    <name type="scientific">marine sediment metagenome</name>
    <dbReference type="NCBI Taxonomy" id="412755"/>
    <lineage>
        <taxon>unclassified sequences</taxon>
        <taxon>metagenomes</taxon>
        <taxon>ecological metagenomes</taxon>
    </lineage>
</organism>
<name>A0A0F9AQ95_9ZZZZ</name>
<evidence type="ECO:0000313" key="1">
    <source>
        <dbReference type="EMBL" id="KKL11620.1"/>
    </source>
</evidence>
<comment type="caution">
    <text evidence="1">The sequence shown here is derived from an EMBL/GenBank/DDBJ whole genome shotgun (WGS) entry which is preliminary data.</text>
</comment>
<accession>A0A0F9AQ95</accession>
<gene>
    <name evidence="1" type="ORF">LCGC14_2543960</name>
</gene>
<reference evidence="1" key="1">
    <citation type="journal article" date="2015" name="Nature">
        <title>Complex archaea that bridge the gap between prokaryotes and eukaryotes.</title>
        <authorList>
            <person name="Spang A."/>
            <person name="Saw J.H."/>
            <person name="Jorgensen S.L."/>
            <person name="Zaremba-Niedzwiedzka K."/>
            <person name="Martijn J."/>
            <person name="Lind A.E."/>
            <person name="van Eijk R."/>
            <person name="Schleper C."/>
            <person name="Guy L."/>
            <person name="Ettema T.J."/>
        </authorList>
    </citation>
    <scope>NUCLEOTIDE SEQUENCE</scope>
</reference>
<dbReference type="AlphaFoldDB" id="A0A0F9AQ95"/>
<dbReference type="EMBL" id="LAZR01041575">
    <property type="protein sequence ID" value="KKL11620.1"/>
    <property type="molecule type" value="Genomic_DNA"/>
</dbReference>
<protein>
    <submittedName>
        <fullName evidence="1">Uncharacterized protein</fullName>
    </submittedName>
</protein>